<proteinExistence type="evidence at transcript level"/>
<sequence length="148" mass="17252">MTLGHILIITGLIICAVTLVNSSNDVIKKNKEYAKNCMKKFPVKKSSLQEMYSTFHVPEDKNLKCFLGCLLRKVGLIKRNYIDWNVSRRAHKKLNQDPIVYKRTEVMIKRCKKEIIPNFRDKCQLAADIISCKLKYSQKFGIPIMRMQ</sequence>
<gene>
    <name evidence="2" type="primary">TbraOBP9</name>
</gene>
<protein>
    <submittedName>
        <fullName evidence="2">Putative odorant-binding protein</fullName>
    </submittedName>
</protein>
<name>A0A162RQC5_TRIBS</name>
<evidence type="ECO:0000313" key="2">
    <source>
        <dbReference type="EMBL" id="SAJ59025.1"/>
    </source>
</evidence>
<evidence type="ECO:0000256" key="1">
    <source>
        <dbReference type="SAM" id="SignalP"/>
    </source>
</evidence>
<organism evidence="2">
    <name type="scientific">Triatoma brasiliensis</name>
    <name type="common">Blood-sucking bug</name>
    <dbReference type="NCBI Taxonomy" id="65344"/>
    <lineage>
        <taxon>Eukaryota</taxon>
        <taxon>Metazoa</taxon>
        <taxon>Ecdysozoa</taxon>
        <taxon>Arthropoda</taxon>
        <taxon>Hexapoda</taxon>
        <taxon>Insecta</taxon>
        <taxon>Pterygota</taxon>
        <taxon>Neoptera</taxon>
        <taxon>Paraneoptera</taxon>
        <taxon>Hemiptera</taxon>
        <taxon>Heteroptera</taxon>
        <taxon>Panheteroptera</taxon>
        <taxon>Cimicomorpha</taxon>
        <taxon>Reduviidae</taxon>
        <taxon>Triatominae</taxon>
        <taxon>Triatoma</taxon>
    </lineage>
</organism>
<feature type="chain" id="PRO_5007839126" evidence="1">
    <location>
        <begin position="23"/>
        <end position="148"/>
    </location>
</feature>
<dbReference type="Gene3D" id="1.10.238.20">
    <property type="entry name" value="Pheromone/general odorant binding protein domain"/>
    <property type="match status" value="1"/>
</dbReference>
<dbReference type="SMART" id="SM00708">
    <property type="entry name" value="PhBP"/>
    <property type="match status" value="1"/>
</dbReference>
<feature type="signal peptide" evidence="1">
    <location>
        <begin position="1"/>
        <end position="22"/>
    </location>
</feature>
<dbReference type="GO" id="GO:0005549">
    <property type="term" value="F:odorant binding"/>
    <property type="evidence" value="ECO:0007669"/>
    <property type="project" value="InterPro"/>
</dbReference>
<keyword evidence="1" id="KW-0732">Signal</keyword>
<dbReference type="SUPFAM" id="SSF47565">
    <property type="entry name" value="Insect pheromone/odorant-binding proteins"/>
    <property type="match status" value="1"/>
</dbReference>
<dbReference type="Pfam" id="PF01395">
    <property type="entry name" value="PBP_GOBP"/>
    <property type="match status" value="1"/>
</dbReference>
<accession>A0A162RQC5</accession>
<dbReference type="InterPro" id="IPR036728">
    <property type="entry name" value="PBP_GOBP_sf"/>
</dbReference>
<dbReference type="AlphaFoldDB" id="A0A162RQC5"/>
<dbReference type="CDD" id="cd23992">
    <property type="entry name" value="PBP_GOBP"/>
    <property type="match status" value="1"/>
</dbReference>
<dbReference type="InterPro" id="IPR006170">
    <property type="entry name" value="PBP/GOBP"/>
</dbReference>
<dbReference type="EMBL" id="LT555340">
    <property type="protein sequence ID" value="SAJ59025.1"/>
    <property type="molecule type" value="mRNA"/>
</dbReference>
<reference evidence="2" key="1">
    <citation type="submission" date="2016-03" db="EMBL/GenBank/DDBJ databases">
        <title>Under expression of chemosensory genes in domiciliary bugs of the Chagas disease vector Triatoma brasiliensis.</title>
        <authorList>
            <person name="Marchant A."/>
            <person name="Mougel F."/>
            <person name="Jacquin-Joly E."/>
            <person name="Costa J."/>
            <person name="Almeida C.E."/>
            <person name="Harry M."/>
        </authorList>
    </citation>
    <scope>NUCLEOTIDE SEQUENCE</scope>
    <source>
        <tissue evidence="2">Head antenna rostrum</tissue>
    </source>
</reference>